<organism evidence="1">
    <name type="scientific">Paulinella micropora</name>
    <dbReference type="NCBI Taxonomy" id="1928728"/>
    <lineage>
        <taxon>Eukaryota</taxon>
        <taxon>Sar</taxon>
        <taxon>Rhizaria</taxon>
        <taxon>Cercozoa</taxon>
        <taxon>Imbricatea</taxon>
        <taxon>Silicofilosea</taxon>
        <taxon>Euglyphida</taxon>
        <taxon>Paulinellidae</taxon>
        <taxon>Paulinella</taxon>
    </lineage>
</organism>
<dbReference type="AlphaFoldDB" id="A0A385HZG8"/>
<geneLocation type="plastid" evidence="1"/>
<dbReference type="InterPro" id="IPR049610">
    <property type="entry name" value="LCTMP-like"/>
</dbReference>
<sequence length="230" mass="26568">MKELVQSHKQQKFRDVSSSRIHPYTESLLWLQLLGGTLLPIETLIILLVESGAHENPLPTLDRLLTWFLGVLVPTVVFWYRPLDCWSLLVIKVPIQNCSLQQQALSLLRYPLWLKLLQASISLPLLMLIEKLDEISSQIITLSIFKDIPEPFGVVTSIILLILITYQWQQFIHAAWLMLTGNKYYYTDRLRQDQVKETESPVKTLSLGLPIFSSKAINILDPNYEKDDRL</sequence>
<evidence type="ECO:0000313" key="1">
    <source>
        <dbReference type="EMBL" id="AXY63035.1"/>
    </source>
</evidence>
<keyword evidence="1" id="KW-0934">Plastid</keyword>
<gene>
    <name evidence="1" type="ORF">PMNZ_072</name>
</gene>
<protein>
    <submittedName>
        <fullName evidence="1">Uncharacterized protein</fullName>
    </submittedName>
</protein>
<dbReference type="NCBIfam" id="NF033183">
    <property type="entry name" value="colliding_TM"/>
    <property type="match status" value="1"/>
</dbReference>
<accession>A0A385HZG8</accession>
<proteinExistence type="predicted"/>
<name>A0A385HZG8_9EUKA</name>
<dbReference type="EMBL" id="MG976688">
    <property type="protein sequence ID" value="AXY63035.1"/>
    <property type="molecule type" value="Genomic_DNA"/>
</dbReference>
<reference evidence="1" key="1">
    <citation type="submission" date="2018-02" db="EMBL/GenBank/DDBJ databases">
        <title>Genome reduction pattern in chromatophore genome of Paulinella.</title>
        <authorList>
            <person name="Lhee D."/>
            <person name="Yoon H.S."/>
        </authorList>
    </citation>
    <scope>NUCLEOTIDE SEQUENCE</scope>
    <source>
        <strain evidence="1">NZ27</strain>
    </source>
</reference>